<dbReference type="STRING" id="426703.SAMN04488100_12330"/>
<evidence type="ECO:0000313" key="4">
    <source>
        <dbReference type="Proteomes" id="UP000198548"/>
    </source>
</evidence>
<dbReference type="Proteomes" id="UP000321425">
    <property type="component" value="Unassembled WGS sequence"/>
</dbReference>
<evidence type="ECO:0000313" key="3">
    <source>
        <dbReference type="EMBL" id="SEM06570.1"/>
    </source>
</evidence>
<dbReference type="AlphaFoldDB" id="A0A1H7VBZ2"/>
<evidence type="ECO:0000259" key="1">
    <source>
        <dbReference type="Pfam" id="PF07435"/>
    </source>
</evidence>
<gene>
    <name evidence="2" type="ORF">APU01nite_06520</name>
    <name evidence="3" type="ORF">SAMN04488100_12330</name>
</gene>
<organism evidence="3 4">
    <name type="scientific">Alkalibacterium putridalgicola</name>
    <dbReference type="NCBI Taxonomy" id="426703"/>
    <lineage>
        <taxon>Bacteria</taxon>
        <taxon>Bacillati</taxon>
        <taxon>Bacillota</taxon>
        <taxon>Bacilli</taxon>
        <taxon>Lactobacillales</taxon>
        <taxon>Carnobacteriaceae</taxon>
        <taxon>Alkalibacterium</taxon>
    </lineage>
</organism>
<dbReference type="EMBL" id="BJUX01000005">
    <property type="protein sequence ID" value="GEK88613.1"/>
    <property type="molecule type" value="Genomic_DNA"/>
</dbReference>
<dbReference type="RefSeq" id="WP_177165518.1">
    <property type="nucleotide sequence ID" value="NZ_BJUX01000005.1"/>
</dbReference>
<dbReference type="Gene3D" id="3.30.310.160">
    <property type="entry name" value="YycH protein, domain 2"/>
    <property type="match status" value="1"/>
</dbReference>
<dbReference type="CDD" id="cd15787">
    <property type="entry name" value="YycH_N"/>
    <property type="match status" value="1"/>
</dbReference>
<name>A0A1H7VBZ2_9LACT</name>
<proteinExistence type="predicted"/>
<sequence>MIWSKIRQLLLIVLIGLSLFLSFQIWTTGVQLREPSSGGGSTVPASLVDRSLVEVFSPKKIIWHRNELDRKLDINTFYTVDWFEEYLSETTFGEVQSPQRLSFSAYQEYLNEESWIEFIFDAPVPFGIFENGFSDLPTDYENRTFTHVLMNKENPELAGFYDSHNEFLYQIDGTEYTEEILDELLYSQDNIMTDVEAFQVNERVIYLPVEEQEVEYRDYLVERLPNNLFVLQFFSDTSDIDARRTGNTTRYIDLTTELRINDSTNTLMYLRQRSDMGQMTFSERLLSSYQTLTQIENWTEHVHYQGYVPETQEVTYQRYIQGYPIYSYQQYESMIEVTVVESGLTSLEVPIRVVQTPLTLTGERTKTLPSGTEIMAQLEEAGTMENIEDIRIGLTWTESEEDERVVHFEPDWYVETQDNWIEVSRFIESQEASLNGF</sequence>
<evidence type="ECO:0000313" key="2">
    <source>
        <dbReference type="EMBL" id="GEK88613.1"/>
    </source>
</evidence>
<dbReference type="Gene3D" id="3.10.450.310">
    <property type="match status" value="1"/>
</dbReference>
<reference evidence="3 4" key="1">
    <citation type="submission" date="2016-10" db="EMBL/GenBank/DDBJ databases">
        <authorList>
            <person name="de Groot N.N."/>
        </authorList>
    </citation>
    <scope>NUCLEOTIDE SEQUENCE [LARGE SCALE GENOMIC DNA]</scope>
    <source>
        <strain evidence="3 4">DSM 19182</strain>
    </source>
</reference>
<dbReference type="Pfam" id="PF07435">
    <property type="entry name" value="YycH"/>
    <property type="match status" value="1"/>
</dbReference>
<protein>
    <submittedName>
        <fullName evidence="3">Two-component signal transduction system YycFG, regulatory protein YycH</fullName>
    </submittedName>
</protein>
<keyword evidence="5" id="KW-1185">Reference proteome</keyword>
<dbReference type="InterPro" id="IPR042274">
    <property type="entry name" value="YycH/YycI_2"/>
</dbReference>
<dbReference type="EMBL" id="FOBL01000023">
    <property type="protein sequence ID" value="SEM06570.1"/>
    <property type="molecule type" value="Genomic_DNA"/>
</dbReference>
<reference evidence="2 5" key="2">
    <citation type="submission" date="2019-07" db="EMBL/GenBank/DDBJ databases">
        <title>Whole genome shotgun sequence of Alkalibacterium putridalgicola NBRC 103243.</title>
        <authorList>
            <person name="Hosoyama A."/>
            <person name="Uohara A."/>
            <person name="Ohji S."/>
            <person name="Ichikawa N."/>
        </authorList>
    </citation>
    <scope>NUCLEOTIDE SEQUENCE [LARGE SCALE GENOMIC DNA]</scope>
    <source>
        <strain evidence="2 5">NBRC 103243</strain>
    </source>
</reference>
<accession>A0A1H7VBZ2</accession>
<evidence type="ECO:0000313" key="5">
    <source>
        <dbReference type="Proteomes" id="UP000321425"/>
    </source>
</evidence>
<dbReference type="InterPro" id="IPR009996">
    <property type="entry name" value="YycH"/>
</dbReference>
<feature type="domain" description="Regulatory protein YycH" evidence="1">
    <location>
        <begin position="5"/>
        <end position="432"/>
    </location>
</feature>
<dbReference type="Proteomes" id="UP000198548">
    <property type="component" value="Unassembled WGS sequence"/>
</dbReference>